<dbReference type="GO" id="GO:0000287">
    <property type="term" value="F:magnesium ion binding"/>
    <property type="evidence" value="ECO:0007669"/>
    <property type="project" value="TreeGrafter"/>
</dbReference>
<dbReference type="Pfam" id="PF08282">
    <property type="entry name" value="Hydrolase_3"/>
    <property type="match status" value="1"/>
</dbReference>
<dbReference type="GO" id="GO:0016791">
    <property type="term" value="F:phosphatase activity"/>
    <property type="evidence" value="ECO:0007669"/>
    <property type="project" value="TreeGrafter"/>
</dbReference>
<dbReference type="PROSITE" id="PS01229">
    <property type="entry name" value="COF_2"/>
    <property type="match status" value="1"/>
</dbReference>
<dbReference type="InterPro" id="IPR000150">
    <property type="entry name" value="Cof"/>
</dbReference>
<dbReference type="Gene3D" id="3.30.1240.10">
    <property type="match status" value="1"/>
</dbReference>
<gene>
    <name evidence="1" type="ORF">KL86CLO1_12173</name>
</gene>
<dbReference type="InterPro" id="IPR036412">
    <property type="entry name" value="HAD-like_sf"/>
</dbReference>
<dbReference type="EMBL" id="FLUN01000001">
    <property type="protein sequence ID" value="SBW06521.1"/>
    <property type="molecule type" value="Genomic_DNA"/>
</dbReference>
<dbReference type="NCBIfam" id="TIGR00099">
    <property type="entry name" value="Cof-subfamily"/>
    <property type="match status" value="1"/>
</dbReference>
<name>A0A212K479_9FIRM</name>
<proteinExistence type="predicted"/>
<dbReference type="GO" id="GO:0005829">
    <property type="term" value="C:cytosol"/>
    <property type="evidence" value="ECO:0007669"/>
    <property type="project" value="TreeGrafter"/>
</dbReference>
<dbReference type="AlphaFoldDB" id="A0A212K479"/>
<keyword evidence="1" id="KW-0378">Hydrolase</keyword>
<dbReference type="InterPro" id="IPR023214">
    <property type="entry name" value="HAD_sf"/>
</dbReference>
<dbReference type="PANTHER" id="PTHR10000">
    <property type="entry name" value="PHOSPHOSERINE PHOSPHATASE"/>
    <property type="match status" value="1"/>
</dbReference>
<dbReference type="Gene3D" id="3.40.50.1000">
    <property type="entry name" value="HAD superfamily/HAD-like"/>
    <property type="match status" value="1"/>
</dbReference>
<dbReference type="SUPFAM" id="SSF56784">
    <property type="entry name" value="HAD-like"/>
    <property type="match status" value="1"/>
</dbReference>
<protein>
    <submittedName>
        <fullName evidence="1">Cof-like hydrolase</fullName>
    </submittedName>
</protein>
<evidence type="ECO:0000313" key="1">
    <source>
        <dbReference type="EMBL" id="SBW06521.1"/>
    </source>
</evidence>
<reference evidence="1" key="1">
    <citation type="submission" date="2016-04" db="EMBL/GenBank/DDBJ databases">
        <authorList>
            <person name="Evans L.H."/>
            <person name="Alamgir A."/>
            <person name="Owens N."/>
            <person name="Weber N.D."/>
            <person name="Virtaneva K."/>
            <person name="Barbian K."/>
            <person name="Babar A."/>
            <person name="Rosenke K."/>
        </authorList>
    </citation>
    <scope>NUCLEOTIDE SEQUENCE</scope>
    <source>
        <strain evidence="1">86</strain>
    </source>
</reference>
<accession>A0A212K479</accession>
<organism evidence="1">
    <name type="scientific">uncultured Eubacteriales bacterium</name>
    <dbReference type="NCBI Taxonomy" id="172733"/>
    <lineage>
        <taxon>Bacteria</taxon>
        <taxon>Bacillati</taxon>
        <taxon>Bacillota</taxon>
        <taxon>Clostridia</taxon>
        <taxon>Eubacteriales</taxon>
        <taxon>environmental samples</taxon>
    </lineage>
</organism>
<sequence>MDIQLIAIDLDGTTLINNTDVTPRLLQALEEADARGVHVVPVTGRQFKMLPPFLHAPWCRYGVLCNGTELRTLPGGELLASHYLPPELLAEYLPVFLGLGLPVEISGGGHLHTTPSMLKTILAAPVIPFHRVVLDKHGLVLDDLNAFLLSAPYPFDKLNLPYIPHEALGSLTALLPSLPFSVVWSGPNSMEITHTEATKGKGLAAICRHLGIDLARTMAIGDSGNDVPMLAVAGLSVAMGNAPDFVKAAAQTVTHPNTEDGAAIAIEKYVLGK</sequence>
<dbReference type="PANTHER" id="PTHR10000:SF8">
    <property type="entry name" value="HAD SUPERFAMILY HYDROLASE-LIKE, TYPE 3"/>
    <property type="match status" value="1"/>
</dbReference>